<keyword evidence="13" id="KW-0460">Magnesium</keyword>
<evidence type="ECO:0000256" key="11">
    <source>
        <dbReference type="ARBA" id="ARBA00022782"/>
    </source>
</evidence>
<feature type="region of interest" description="Disordered" evidence="15">
    <location>
        <begin position="118"/>
        <end position="164"/>
    </location>
</feature>
<evidence type="ECO:0000256" key="14">
    <source>
        <dbReference type="ARBA" id="ARBA00022871"/>
    </source>
</evidence>
<keyword evidence="8" id="KW-0479">Metal-binding</keyword>
<evidence type="ECO:0000313" key="18">
    <source>
        <dbReference type="Ensembl" id="ENSAPEP00000031918.1"/>
    </source>
</evidence>
<evidence type="ECO:0000256" key="5">
    <source>
        <dbReference type="ARBA" id="ARBA00022527"/>
    </source>
</evidence>
<keyword evidence="7" id="KW-0808">Transferase</keyword>
<reference evidence="18" key="3">
    <citation type="submission" date="2025-09" db="UniProtKB">
        <authorList>
            <consortium name="Ensembl"/>
        </authorList>
    </citation>
    <scope>IDENTIFICATION</scope>
</reference>
<dbReference type="AlphaFoldDB" id="A0A3P8U974"/>
<dbReference type="GO" id="GO:0000226">
    <property type="term" value="P:microtubule cytoskeleton organization"/>
    <property type="evidence" value="ECO:0007669"/>
    <property type="project" value="TreeGrafter"/>
</dbReference>
<dbReference type="Ensembl" id="ENSAPET00000032764.1">
    <property type="protein sequence ID" value="ENSAPEP00000031918.1"/>
    <property type="gene ID" value="ENSAPEG00000022664.1"/>
</dbReference>
<evidence type="ECO:0000313" key="19">
    <source>
        <dbReference type="Proteomes" id="UP000265080"/>
    </source>
</evidence>
<evidence type="ECO:0000256" key="7">
    <source>
        <dbReference type="ARBA" id="ARBA00022679"/>
    </source>
</evidence>
<protein>
    <recommendedName>
        <fullName evidence="3">non-specific serine/threonine protein kinase</fullName>
        <ecNumber evidence="3">2.7.11.1</ecNumber>
    </recommendedName>
</protein>
<dbReference type="GeneTree" id="ENSGT00940000162226"/>
<evidence type="ECO:0000256" key="10">
    <source>
        <dbReference type="ARBA" id="ARBA00022777"/>
    </source>
</evidence>
<dbReference type="GO" id="GO:0005737">
    <property type="term" value="C:cytoplasm"/>
    <property type="evidence" value="ECO:0007669"/>
    <property type="project" value="TreeGrafter"/>
</dbReference>
<dbReference type="GO" id="GO:0007283">
    <property type="term" value="P:spermatogenesis"/>
    <property type="evidence" value="ECO:0007669"/>
    <property type="project" value="UniProtKB-KW"/>
</dbReference>
<feature type="domain" description="Protein kinase" evidence="17">
    <location>
        <begin position="1"/>
        <end position="112"/>
    </location>
</feature>
<sequence>DKLLLNGQMVLSETYCGTPWYAAPEILKNFPYNPKVSDVWSMGVVLYMMLYASLPFNDSNITRMVKKQMEHRINFPEIPPVSFEAKDLIQRILHPVVEQRITVGEILESSWILQEGKMEDSNEASASNAGFRQKVSPEEKTKEDEQRSISSSDAEEGPSTADQR</sequence>
<dbReference type="InterPro" id="IPR011009">
    <property type="entry name" value="Kinase-like_dom_sf"/>
</dbReference>
<feature type="transmembrane region" description="Helical" evidence="16">
    <location>
        <begin position="39"/>
        <end position="57"/>
    </location>
</feature>
<dbReference type="GO" id="GO:0030154">
    <property type="term" value="P:cell differentiation"/>
    <property type="evidence" value="ECO:0007669"/>
    <property type="project" value="UniProtKB-KW"/>
</dbReference>
<dbReference type="SMART" id="SM00220">
    <property type="entry name" value="S_TKc"/>
    <property type="match status" value="1"/>
</dbReference>
<evidence type="ECO:0000256" key="13">
    <source>
        <dbReference type="ARBA" id="ARBA00022842"/>
    </source>
</evidence>
<evidence type="ECO:0000256" key="12">
    <source>
        <dbReference type="ARBA" id="ARBA00022840"/>
    </source>
</evidence>
<evidence type="ECO:0000256" key="15">
    <source>
        <dbReference type="SAM" id="MobiDB-lite"/>
    </source>
</evidence>
<dbReference type="GO" id="GO:0005524">
    <property type="term" value="F:ATP binding"/>
    <property type="evidence" value="ECO:0007669"/>
    <property type="project" value="UniProtKB-KW"/>
</dbReference>
<dbReference type="GO" id="GO:0035556">
    <property type="term" value="P:intracellular signal transduction"/>
    <property type="evidence" value="ECO:0007669"/>
    <property type="project" value="TreeGrafter"/>
</dbReference>
<evidence type="ECO:0000259" key="17">
    <source>
        <dbReference type="PROSITE" id="PS50011"/>
    </source>
</evidence>
<keyword evidence="10" id="KW-0418">Kinase</keyword>
<evidence type="ECO:0000256" key="2">
    <source>
        <dbReference type="ARBA" id="ARBA00006692"/>
    </source>
</evidence>
<evidence type="ECO:0000256" key="4">
    <source>
        <dbReference type="ARBA" id="ARBA00022473"/>
    </source>
</evidence>
<dbReference type="GO" id="GO:0050321">
    <property type="term" value="F:tau-protein kinase activity"/>
    <property type="evidence" value="ECO:0007669"/>
    <property type="project" value="TreeGrafter"/>
</dbReference>
<organism evidence="18 19">
    <name type="scientific">Amphiprion percula</name>
    <name type="common">Orange clownfish</name>
    <name type="synonym">Lutjanus percula</name>
    <dbReference type="NCBI Taxonomy" id="161767"/>
    <lineage>
        <taxon>Eukaryota</taxon>
        <taxon>Metazoa</taxon>
        <taxon>Chordata</taxon>
        <taxon>Craniata</taxon>
        <taxon>Vertebrata</taxon>
        <taxon>Euteleostomi</taxon>
        <taxon>Actinopterygii</taxon>
        <taxon>Neopterygii</taxon>
        <taxon>Teleostei</taxon>
        <taxon>Neoteleostei</taxon>
        <taxon>Acanthomorphata</taxon>
        <taxon>Ovalentaria</taxon>
        <taxon>Pomacentridae</taxon>
        <taxon>Amphiprion</taxon>
    </lineage>
</organism>
<dbReference type="InterPro" id="IPR000719">
    <property type="entry name" value="Prot_kinase_dom"/>
</dbReference>
<keyword evidence="19" id="KW-1185">Reference proteome</keyword>
<keyword evidence="14" id="KW-0744">Spermatogenesis</keyword>
<keyword evidence="16" id="KW-0472">Membrane</keyword>
<comment type="cofactor">
    <cofactor evidence="1">
        <name>Mg(2+)</name>
        <dbReference type="ChEBI" id="CHEBI:18420"/>
    </cofactor>
</comment>
<keyword evidence="6" id="KW-0597">Phosphoprotein</keyword>
<keyword evidence="9" id="KW-0547">Nucleotide-binding</keyword>
<dbReference type="EC" id="2.7.11.1" evidence="3"/>
<evidence type="ECO:0000256" key="9">
    <source>
        <dbReference type="ARBA" id="ARBA00022741"/>
    </source>
</evidence>
<dbReference type="PANTHER" id="PTHR24346:SF102">
    <property type="entry name" value="TESTIS-SPECIFIC SERINE_THREONINE-PROTEIN KINASE 1"/>
    <property type="match status" value="1"/>
</dbReference>
<keyword evidence="11" id="KW-0221">Differentiation</keyword>
<reference evidence="18 19" key="1">
    <citation type="submission" date="2018-03" db="EMBL/GenBank/DDBJ databases">
        <title>Finding Nemo's genes: A chromosome-scale reference assembly of the genome of the orange clownfish Amphiprion percula.</title>
        <authorList>
            <person name="Lehmann R."/>
        </authorList>
    </citation>
    <scope>NUCLEOTIDE SEQUENCE</scope>
</reference>
<dbReference type="OMA" id="MFSHEIN"/>
<keyword evidence="4" id="KW-0217">Developmental protein</keyword>
<dbReference type="Pfam" id="PF00069">
    <property type="entry name" value="Pkinase"/>
    <property type="match status" value="1"/>
</dbReference>
<accession>A0A3P8U974</accession>
<keyword evidence="16" id="KW-0812">Transmembrane</keyword>
<dbReference type="GO" id="GO:0046872">
    <property type="term" value="F:metal ion binding"/>
    <property type="evidence" value="ECO:0007669"/>
    <property type="project" value="UniProtKB-KW"/>
</dbReference>
<evidence type="ECO:0000256" key="6">
    <source>
        <dbReference type="ARBA" id="ARBA00022553"/>
    </source>
</evidence>
<evidence type="ECO:0000256" key="16">
    <source>
        <dbReference type="SAM" id="Phobius"/>
    </source>
</evidence>
<reference evidence="18" key="2">
    <citation type="submission" date="2025-08" db="UniProtKB">
        <authorList>
            <consortium name="Ensembl"/>
        </authorList>
    </citation>
    <scope>IDENTIFICATION</scope>
</reference>
<keyword evidence="5" id="KW-0723">Serine/threonine-protein kinase</keyword>
<evidence type="ECO:0000256" key="3">
    <source>
        <dbReference type="ARBA" id="ARBA00012513"/>
    </source>
</evidence>
<proteinExistence type="inferred from homology"/>
<dbReference type="PANTHER" id="PTHR24346">
    <property type="entry name" value="MAP/MICROTUBULE AFFINITY-REGULATING KINASE"/>
    <property type="match status" value="1"/>
</dbReference>
<feature type="compositionally biased region" description="Basic and acidic residues" evidence="15">
    <location>
        <begin position="135"/>
        <end position="147"/>
    </location>
</feature>
<name>A0A3P8U974_AMPPE</name>
<dbReference type="PROSITE" id="PS50011">
    <property type="entry name" value="PROTEIN_KINASE_DOM"/>
    <property type="match status" value="1"/>
</dbReference>
<dbReference type="STRING" id="161767.ENSAPEP00000031918"/>
<keyword evidence="12" id="KW-0067">ATP-binding</keyword>
<dbReference type="SUPFAM" id="SSF56112">
    <property type="entry name" value="Protein kinase-like (PK-like)"/>
    <property type="match status" value="1"/>
</dbReference>
<evidence type="ECO:0000256" key="1">
    <source>
        <dbReference type="ARBA" id="ARBA00001946"/>
    </source>
</evidence>
<dbReference type="Proteomes" id="UP000265080">
    <property type="component" value="Chromosome 23"/>
</dbReference>
<keyword evidence="16" id="KW-1133">Transmembrane helix</keyword>
<evidence type="ECO:0000256" key="8">
    <source>
        <dbReference type="ARBA" id="ARBA00022723"/>
    </source>
</evidence>
<comment type="similarity">
    <text evidence="2">Belongs to the protein kinase superfamily. CAMK Ser/Thr protein kinase family.</text>
</comment>
<dbReference type="Gene3D" id="1.10.510.10">
    <property type="entry name" value="Transferase(Phosphotransferase) domain 1"/>
    <property type="match status" value="1"/>
</dbReference>